<dbReference type="EMBL" id="AGNK02003445">
    <property type="status" value="NOT_ANNOTATED_CDS"/>
    <property type="molecule type" value="Genomic_DNA"/>
</dbReference>
<evidence type="ECO:0000313" key="2">
    <source>
        <dbReference type="EnsemblPlants" id="KQL08472"/>
    </source>
</evidence>
<dbReference type="InParanoid" id="K3XNL3"/>
<evidence type="ECO:0000313" key="3">
    <source>
        <dbReference type="Proteomes" id="UP000004995"/>
    </source>
</evidence>
<reference evidence="3" key="1">
    <citation type="journal article" date="2012" name="Nat. Biotechnol.">
        <title>Reference genome sequence of the model plant Setaria.</title>
        <authorList>
            <person name="Bennetzen J.L."/>
            <person name="Schmutz J."/>
            <person name="Wang H."/>
            <person name="Percifield R."/>
            <person name="Hawkins J."/>
            <person name="Pontaroli A.C."/>
            <person name="Estep M."/>
            <person name="Feng L."/>
            <person name="Vaughn J.N."/>
            <person name="Grimwood J."/>
            <person name="Jenkins J."/>
            <person name="Barry K."/>
            <person name="Lindquist E."/>
            <person name="Hellsten U."/>
            <person name="Deshpande S."/>
            <person name="Wang X."/>
            <person name="Wu X."/>
            <person name="Mitros T."/>
            <person name="Triplett J."/>
            <person name="Yang X."/>
            <person name="Ye C.Y."/>
            <person name="Mauro-Herrera M."/>
            <person name="Wang L."/>
            <person name="Li P."/>
            <person name="Sharma M."/>
            <person name="Sharma R."/>
            <person name="Ronald P.C."/>
            <person name="Panaud O."/>
            <person name="Kellogg E.A."/>
            <person name="Brutnell T.P."/>
            <person name="Doust A.N."/>
            <person name="Tuskan G.A."/>
            <person name="Rokhsar D."/>
            <person name="Devos K.M."/>
        </authorList>
    </citation>
    <scope>NUCLEOTIDE SEQUENCE [LARGE SCALE GENOMIC DNA]</scope>
    <source>
        <strain evidence="3">cv. Yugu1</strain>
    </source>
</reference>
<dbReference type="Proteomes" id="UP000004995">
    <property type="component" value="Unassembled WGS sequence"/>
</dbReference>
<keyword evidence="1" id="KW-0472">Membrane</keyword>
<feature type="transmembrane region" description="Helical" evidence="1">
    <location>
        <begin position="37"/>
        <end position="58"/>
    </location>
</feature>
<keyword evidence="3" id="KW-1185">Reference proteome</keyword>
<accession>K3XNL3</accession>
<dbReference type="HOGENOM" id="CLU_2363663_0_0_1"/>
<keyword evidence="1" id="KW-0812">Transmembrane</keyword>
<evidence type="ECO:0000256" key="1">
    <source>
        <dbReference type="SAM" id="Phobius"/>
    </source>
</evidence>
<dbReference type="AlphaFoldDB" id="K3XNL3"/>
<dbReference type="EnsemblPlants" id="KQL08472">
    <property type="protein sequence ID" value="KQL08472"/>
    <property type="gene ID" value="SETIT_003486mg"/>
</dbReference>
<sequence length="96" mass="11337">MVAYWCGRQALIAWTWKWVDILWVMTMEIWMNMWRQVVQGIMVWPKILVLLLCVFVSCGSELKIEELRKFVRLPEDDLSMSMAGLVVCSILVCMHK</sequence>
<dbReference type="Gramene" id="KQL08472">
    <property type="protein sequence ID" value="KQL08472"/>
    <property type="gene ID" value="SETIT_003486mg"/>
</dbReference>
<protein>
    <submittedName>
        <fullName evidence="2">Uncharacterized protein</fullName>
    </submittedName>
</protein>
<keyword evidence="1" id="KW-1133">Transmembrane helix</keyword>
<organism evidence="2 3">
    <name type="scientific">Setaria italica</name>
    <name type="common">Foxtail millet</name>
    <name type="synonym">Panicum italicum</name>
    <dbReference type="NCBI Taxonomy" id="4555"/>
    <lineage>
        <taxon>Eukaryota</taxon>
        <taxon>Viridiplantae</taxon>
        <taxon>Streptophyta</taxon>
        <taxon>Embryophyta</taxon>
        <taxon>Tracheophyta</taxon>
        <taxon>Spermatophyta</taxon>
        <taxon>Magnoliopsida</taxon>
        <taxon>Liliopsida</taxon>
        <taxon>Poales</taxon>
        <taxon>Poaceae</taxon>
        <taxon>PACMAD clade</taxon>
        <taxon>Panicoideae</taxon>
        <taxon>Panicodae</taxon>
        <taxon>Paniceae</taxon>
        <taxon>Cenchrinae</taxon>
        <taxon>Setaria</taxon>
    </lineage>
</organism>
<proteinExistence type="predicted"/>
<name>K3XNL3_SETIT</name>
<reference evidence="2" key="2">
    <citation type="submission" date="2018-08" db="UniProtKB">
        <authorList>
            <consortium name="EnsemblPlants"/>
        </authorList>
    </citation>
    <scope>IDENTIFICATION</scope>
    <source>
        <strain evidence="2">Yugu1</strain>
    </source>
</reference>